<keyword evidence="3" id="KW-1185">Reference proteome</keyword>
<evidence type="ECO:0000313" key="3">
    <source>
        <dbReference type="Proteomes" id="UP001447008"/>
    </source>
</evidence>
<keyword evidence="1" id="KW-0812">Transmembrane</keyword>
<gene>
    <name evidence="2" type="ORF">WCN91_07845</name>
</gene>
<name>A0ABU9MYC3_9GAMM</name>
<evidence type="ECO:0000256" key="1">
    <source>
        <dbReference type="SAM" id="Phobius"/>
    </source>
</evidence>
<dbReference type="RefSeq" id="WP_342677914.1">
    <property type="nucleotide sequence ID" value="NZ_JBCGCU010000007.1"/>
</dbReference>
<protein>
    <submittedName>
        <fullName evidence="2">DUF2802 domain-containing protein</fullName>
    </submittedName>
</protein>
<feature type="transmembrane region" description="Helical" evidence="1">
    <location>
        <begin position="6"/>
        <end position="27"/>
    </location>
</feature>
<accession>A0ABU9MYC3</accession>
<comment type="caution">
    <text evidence="2">The sequence shown here is derived from an EMBL/GenBank/DDBJ whole genome shotgun (WGS) entry which is preliminary data.</text>
</comment>
<keyword evidence="1" id="KW-1133">Transmembrane helix</keyword>
<evidence type="ECO:0000313" key="2">
    <source>
        <dbReference type="EMBL" id="MEM0515344.1"/>
    </source>
</evidence>
<proteinExistence type="predicted"/>
<dbReference type="InterPro" id="IPR021244">
    <property type="entry name" value="DUF2802"/>
</dbReference>
<dbReference type="Proteomes" id="UP001447008">
    <property type="component" value="Unassembled WGS sequence"/>
</dbReference>
<dbReference type="EMBL" id="JBCGCU010000007">
    <property type="protein sequence ID" value="MEM0515344.1"/>
    <property type="molecule type" value="Genomic_DNA"/>
</dbReference>
<reference evidence="2 3" key="1">
    <citation type="submission" date="2024-03" db="EMBL/GenBank/DDBJ databases">
        <title>Pseudoalteromonas qingdaonensis sp. nov., isolated from the intestines of marine benthic organisms.</title>
        <authorList>
            <person name="Lin X."/>
            <person name="Fang S."/>
            <person name="Hu X."/>
        </authorList>
    </citation>
    <scope>NUCLEOTIDE SEQUENCE [LARGE SCALE GENOMIC DNA]</scope>
    <source>
        <strain evidence="2 3">YIC-827</strain>
    </source>
</reference>
<keyword evidence="1" id="KW-0472">Membrane</keyword>
<dbReference type="Pfam" id="PF10975">
    <property type="entry name" value="DUF2802"/>
    <property type="match status" value="1"/>
</dbReference>
<sequence length="138" mass="15625">MNELTTSMLIGASLILLLAVGVLILWLRVTRLHANHAQVLAQLVQTEQEQEQTQILRAEIAEVRTAIENMANHVQHLQGRTEELAQQQHSFKEADPQAKLYSRAVKMIELGAPLDEVMRECELPLAEAELLFSLHRKN</sequence>
<organism evidence="2 3">
    <name type="scientific">Pseudoalteromonas qingdaonensis</name>
    <dbReference type="NCBI Taxonomy" id="3131913"/>
    <lineage>
        <taxon>Bacteria</taxon>
        <taxon>Pseudomonadati</taxon>
        <taxon>Pseudomonadota</taxon>
        <taxon>Gammaproteobacteria</taxon>
        <taxon>Alteromonadales</taxon>
        <taxon>Pseudoalteromonadaceae</taxon>
        <taxon>Pseudoalteromonas</taxon>
    </lineage>
</organism>